<evidence type="ECO:0000256" key="1">
    <source>
        <dbReference type="SAM" id="Phobius"/>
    </source>
</evidence>
<feature type="transmembrane region" description="Helical" evidence="1">
    <location>
        <begin position="127"/>
        <end position="148"/>
    </location>
</feature>
<dbReference type="PANTHER" id="PTHR35136">
    <property type="entry name" value="CYCLOEUCALENOL CYCLOISOMERASE"/>
    <property type="match status" value="1"/>
</dbReference>
<dbReference type="Proteomes" id="UP000007264">
    <property type="component" value="Unassembled WGS sequence"/>
</dbReference>
<comment type="caution">
    <text evidence="2">The sequence shown here is derived from an EMBL/GenBank/DDBJ whole genome shotgun (WGS) entry which is preliminary data.</text>
</comment>
<dbReference type="KEGG" id="csl:COCSUDRAFT_65481"/>
<keyword evidence="1" id="KW-0472">Membrane</keyword>
<protein>
    <submittedName>
        <fullName evidence="2">Cyclopropyl isomerase</fullName>
    </submittedName>
</protein>
<evidence type="ECO:0000313" key="3">
    <source>
        <dbReference type="Proteomes" id="UP000007264"/>
    </source>
</evidence>
<proteinExistence type="predicted"/>
<keyword evidence="3" id="KW-1185">Reference proteome</keyword>
<keyword evidence="1" id="KW-0812">Transmembrane</keyword>
<feature type="transmembrane region" description="Helical" evidence="1">
    <location>
        <begin position="201"/>
        <end position="222"/>
    </location>
</feature>
<feature type="transmembrane region" description="Helical" evidence="1">
    <location>
        <begin position="84"/>
        <end position="107"/>
    </location>
</feature>
<dbReference type="GO" id="GO:0047793">
    <property type="term" value="F:cycloeucalenol cycloisomerase activity"/>
    <property type="evidence" value="ECO:0007669"/>
    <property type="project" value="InterPro"/>
</dbReference>
<organism evidence="2 3">
    <name type="scientific">Coccomyxa subellipsoidea (strain C-169)</name>
    <name type="common">Green microalga</name>
    <dbReference type="NCBI Taxonomy" id="574566"/>
    <lineage>
        <taxon>Eukaryota</taxon>
        <taxon>Viridiplantae</taxon>
        <taxon>Chlorophyta</taxon>
        <taxon>core chlorophytes</taxon>
        <taxon>Trebouxiophyceae</taxon>
        <taxon>Trebouxiophyceae incertae sedis</taxon>
        <taxon>Coccomyxaceae</taxon>
        <taxon>Coccomyxa</taxon>
        <taxon>Coccomyxa subellipsoidea</taxon>
    </lineage>
</organism>
<dbReference type="STRING" id="574566.I0Z224"/>
<keyword evidence="2" id="KW-0413">Isomerase</keyword>
<dbReference type="eggNOG" id="ENOG502QPR8">
    <property type="taxonomic scope" value="Eukaryota"/>
</dbReference>
<dbReference type="PANTHER" id="PTHR35136:SF1">
    <property type="entry name" value="CYCLOEUCALENOL CYCLOISOMERASE"/>
    <property type="match status" value="1"/>
</dbReference>
<dbReference type="RefSeq" id="XP_005649237.1">
    <property type="nucleotide sequence ID" value="XM_005649180.1"/>
</dbReference>
<dbReference type="EMBL" id="AGSI01000005">
    <property type="protein sequence ID" value="EIE24693.1"/>
    <property type="molecule type" value="Genomic_DNA"/>
</dbReference>
<dbReference type="OrthoDB" id="2111841at2759"/>
<accession>I0Z224</accession>
<feature type="transmembrane region" description="Helical" evidence="1">
    <location>
        <begin position="234"/>
        <end position="252"/>
    </location>
</feature>
<sequence length="297" mass="33724">MAPKVQRLWTAASPGKRWTELFFLIYSPFWIIWALGILVPFQLYEKLDELGYLAICLAASLPCVILPPLLAGNVEKGKPLAQQYWVKANVWIAIFSFIGNYFWTHYFYDLLGAEYTFPSWQLNKVPIPLYFMTHAYFCFYHALSNVVLRRTRAATAKYGSTAQNAATALVVFLLAYATAYMETLTIAHFPYYKFKDRSRMYTVGSLFYAIYFFVSFPAFYFMDESLRKWSLARTASDALAAGMLVTILLDFWRLGFGPLDNGPGLTGLLSDMKLAGRVLPMGDDTALESSDESVIVT</sequence>
<keyword evidence="1" id="KW-1133">Transmembrane helix</keyword>
<dbReference type="InterPro" id="IPR020532">
    <property type="entry name" value="Cycloeucalenol_cycloisomerase"/>
</dbReference>
<reference evidence="2 3" key="1">
    <citation type="journal article" date="2012" name="Genome Biol.">
        <title>The genome of the polar eukaryotic microalga coccomyxa subellipsoidea reveals traits of cold adaptation.</title>
        <authorList>
            <person name="Blanc G."/>
            <person name="Agarkova I."/>
            <person name="Grimwood J."/>
            <person name="Kuo A."/>
            <person name="Brueggeman A."/>
            <person name="Dunigan D."/>
            <person name="Gurnon J."/>
            <person name="Ladunga I."/>
            <person name="Lindquist E."/>
            <person name="Lucas S."/>
            <person name="Pangilinan J."/>
            <person name="Proschold T."/>
            <person name="Salamov A."/>
            <person name="Schmutz J."/>
            <person name="Weeks D."/>
            <person name="Yamada T."/>
            <person name="Claverie J.M."/>
            <person name="Grigoriev I."/>
            <person name="Van Etten J."/>
            <person name="Lomsadze A."/>
            <person name="Borodovsky M."/>
        </authorList>
    </citation>
    <scope>NUCLEOTIDE SEQUENCE [LARGE SCALE GENOMIC DNA]</scope>
    <source>
        <strain evidence="2 3">C-169</strain>
    </source>
</reference>
<feature type="transmembrane region" description="Helical" evidence="1">
    <location>
        <begin position="160"/>
        <end position="181"/>
    </location>
</feature>
<name>I0Z224_COCSC</name>
<dbReference type="GeneID" id="17042694"/>
<dbReference type="AlphaFoldDB" id="I0Z224"/>
<evidence type="ECO:0000313" key="2">
    <source>
        <dbReference type="EMBL" id="EIE24693.1"/>
    </source>
</evidence>
<feature type="transmembrane region" description="Helical" evidence="1">
    <location>
        <begin position="21"/>
        <end position="44"/>
    </location>
</feature>
<feature type="transmembrane region" description="Helical" evidence="1">
    <location>
        <begin position="50"/>
        <end position="72"/>
    </location>
</feature>
<gene>
    <name evidence="2" type="ORF">COCSUDRAFT_65481</name>
</gene>